<feature type="domain" description="Enoyl reductase (ER)" evidence="7">
    <location>
        <begin position="18"/>
        <end position="348"/>
    </location>
</feature>
<dbReference type="Pfam" id="PF08240">
    <property type="entry name" value="ADH_N"/>
    <property type="match status" value="1"/>
</dbReference>
<dbReference type="GO" id="GO:0008270">
    <property type="term" value="F:zinc ion binding"/>
    <property type="evidence" value="ECO:0007669"/>
    <property type="project" value="InterPro"/>
</dbReference>
<evidence type="ECO:0000256" key="4">
    <source>
        <dbReference type="ARBA" id="ARBA00022833"/>
    </source>
</evidence>
<dbReference type="EMBL" id="JARIHO010000076">
    <property type="protein sequence ID" value="KAJ7310954.1"/>
    <property type="molecule type" value="Genomic_DNA"/>
</dbReference>
<dbReference type="InterPro" id="IPR013154">
    <property type="entry name" value="ADH-like_N"/>
</dbReference>
<accession>A0AAD6Z813</accession>
<dbReference type="GO" id="GO:0005737">
    <property type="term" value="C:cytoplasm"/>
    <property type="evidence" value="ECO:0007669"/>
    <property type="project" value="TreeGrafter"/>
</dbReference>
<dbReference type="PANTHER" id="PTHR42940:SF8">
    <property type="entry name" value="VACUOLAR PROTEIN SORTING-ASSOCIATED PROTEIN 11"/>
    <property type="match status" value="1"/>
</dbReference>
<dbReference type="Gene3D" id="3.90.180.10">
    <property type="entry name" value="Medium-chain alcohol dehydrogenases, catalytic domain"/>
    <property type="match status" value="1"/>
</dbReference>
<gene>
    <name evidence="8" type="ORF">DFH08DRAFT_455123</name>
</gene>
<dbReference type="InterPro" id="IPR036291">
    <property type="entry name" value="NAD(P)-bd_dom_sf"/>
</dbReference>
<dbReference type="SUPFAM" id="SSF50129">
    <property type="entry name" value="GroES-like"/>
    <property type="match status" value="1"/>
</dbReference>
<dbReference type="InterPro" id="IPR013149">
    <property type="entry name" value="ADH-like_C"/>
</dbReference>
<dbReference type="SMART" id="SM00829">
    <property type="entry name" value="PKS_ER"/>
    <property type="match status" value="1"/>
</dbReference>
<dbReference type="InterPro" id="IPR011032">
    <property type="entry name" value="GroES-like_sf"/>
</dbReference>
<evidence type="ECO:0000313" key="9">
    <source>
        <dbReference type="Proteomes" id="UP001218218"/>
    </source>
</evidence>
<keyword evidence="3 6" id="KW-0479">Metal-binding</keyword>
<dbReference type="Proteomes" id="UP001218218">
    <property type="component" value="Unassembled WGS sequence"/>
</dbReference>
<dbReference type="GO" id="GO:0004022">
    <property type="term" value="F:alcohol dehydrogenase (NAD+) activity"/>
    <property type="evidence" value="ECO:0007669"/>
    <property type="project" value="TreeGrafter"/>
</dbReference>
<evidence type="ECO:0000256" key="5">
    <source>
        <dbReference type="ARBA" id="ARBA00023002"/>
    </source>
</evidence>
<keyword evidence="5" id="KW-0560">Oxidoreductase</keyword>
<evidence type="ECO:0000256" key="1">
    <source>
        <dbReference type="ARBA" id="ARBA00001947"/>
    </source>
</evidence>
<dbReference type="PANTHER" id="PTHR42940">
    <property type="entry name" value="ALCOHOL DEHYDROGENASE 1-RELATED"/>
    <property type="match status" value="1"/>
</dbReference>
<dbReference type="InterPro" id="IPR020843">
    <property type="entry name" value="ER"/>
</dbReference>
<evidence type="ECO:0000259" key="7">
    <source>
        <dbReference type="SMART" id="SM00829"/>
    </source>
</evidence>
<dbReference type="CDD" id="cd08254">
    <property type="entry name" value="hydroxyacyl_CoA_DH"/>
    <property type="match status" value="1"/>
</dbReference>
<keyword evidence="4 6" id="KW-0862">Zinc</keyword>
<comment type="similarity">
    <text evidence="2 6">Belongs to the zinc-containing alcohol dehydrogenase family.</text>
</comment>
<dbReference type="Pfam" id="PF00107">
    <property type="entry name" value="ADH_zinc_N"/>
    <property type="match status" value="1"/>
</dbReference>
<dbReference type="InterPro" id="IPR002328">
    <property type="entry name" value="ADH_Zn_CS"/>
</dbReference>
<evidence type="ECO:0000256" key="3">
    <source>
        <dbReference type="ARBA" id="ARBA00022723"/>
    </source>
</evidence>
<protein>
    <submittedName>
        <fullName evidence="8">Chaperonin 10-like protein</fullName>
    </submittedName>
</protein>
<evidence type="ECO:0000256" key="2">
    <source>
        <dbReference type="ARBA" id="ARBA00008072"/>
    </source>
</evidence>
<organism evidence="8 9">
    <name type="scientific">Mycena albidolilacea</name>
    <dbReference type="NCBI Taxonomy" id="1033008"/>
    <lineage>
        <taxon>Eukaryota</taxon>
        <taxon>Fungi</taxon>
        <taxon>Dikarya</taxon>
        <taxon>Basidiomycota</taxon>
        <taxon>Agaricomycotina</taxon>
        <taxon>Agaricomycetes</taxon>
        <taxon>Agaricomycetidae</taxon>
        <taxon>Agaricales</taxon>
        <taxon>Marasmiineae</taxon>
        <taxon>Mycenaceae</taxon>
        <taxon>Mycena</taxon>
    </lineage>
</organism>
<dbReference type="AlphaFoldDB" id="A0AAD6Z813"/>
<proteinExistence type="inferred from homology"/>
<keyword evidence="9" id="KW-1185">Reference proteome</keyword>
<evidence type="ECO:0000313" key="8">
    <source>
        <dbReference type="EMBL" id="KAJ7310954.1"/>
    </source>
</evidence>
<sequence length="354" mass="37547">MTTPTIPTTMLAAVYQPGNQRLVLDRNYPIRELEDNEILIKIAATGVCHSDVELLTGVSLDARKYVFGHESCGYPVKLGSKVDSEAVQIGKLYSILPVDSCTHGVQGGPALFNALGIGRDGAYADYIIVTADTLVPVPEGVAPEVAAIAADAGVTSYRAVQRAAQVKPGDKVLIFGIGGLGHLALQYAKHFGATVYACDFKPEARKLALELGAVAAFDLIELSNMTAATNPPDKRFTVDTTMDFVSNNQTFNLAMAALRPNDVNFPVKPKCVMVGVSAENLVFSTLDTIATGVQILGSTGGEQDDLAAVLDLFAKDVIHAHVSSEPLENINKVLDELRASAYTGRKVVIPHPAA</sequence>
<evidence type="ECO:0000256" key="6">
    <source>
        <dbReference type="RuleBase" id="RU361277"/>
    </source>
</evidence>
<dbReference type="Gene3D" id="3.40.50.720">
    <property type="entry name" value="NAD(P)-binding Rossmann-like Domain"/>
    <property type="match status" value="1"/>
</dbReference>
<dbReference type="SUPFAM" id="SSF51735">
    <property type="entry name" value="NAD(P)-binding Rossmann-fold domains"/>
    <property type="match status" value="1"/>
</dbReference>
<name>A0AAD6Z813_9AGAR</name>
<comment type="cofactor">
    <cofactor evidence="1 6">
        <name>Zn(2+)</name>
        <dbReference type="ChEBI" id="CHEBI:29105"/>
    </cofactor>
</comment>
<comment type="caution">
    <text evidence="8">The sequence shown here is derived from an EMBL/GenBank/DDBJ whole genome shotgun (WGS) entry which is preliminary data.</text>
</comment>
<dbReference type="PROSITE" id="PS00059">
    <property type="entry name" value="ADH_ZINC"/>
    <property type="match status" value="1"/>
</dbReference>
<reference evidence="8" key="1">
    <citation type="submission" date="2023-03" db="EMBL/GenBank/DDBJ databases">
        <title>Massive genome expansion in bonnet fungi (Mycena s.s.) driven by repeated elements and novel gene families across ecological guilds.</title>
        <authorList>
            <consortium name="Lawrence Berkeley National Laboratory"/>
            <person name="Harder C.B."/>
            <person name="Miyauchi S."/>
            <person name="Viragh M."/>
            <person name="Kuo A."/>
            <person name="Thoen E."/>
            <person name="Andreopoulos B."/>
            <person name="Lu D."/>
            <person name="Skrede I."/>
            <person name="Drula E."/>
            <person name="Henrissat B."/>
            <person name="Morin E."/>
            <person name="Kohler A."/>
            <person name="Barry K."/>
            <person name="LaButti K."/>
            <person name="Morin E."/>
            <person name="Salamov A."/>
            <person name="Lipzen A."/>
            <person name="Mereny Z."/>
            <person name="Hegedus B."/>
            <person name="Baldrian P."/>
            <person name="Stursova M."/>
            <person name="Weitz H."/>
            <person name="Taylor A."/>
            <person name="Grigoriev I.V."/>
            <person name="Nagy L.G."/>
            <person name="Martin F."/>
            <person name="Kauserud H."/>
        </authorList>
    </citation>
    <scope>NUCLEOTIDE SEQUENCE</scope>
    <source>
        <strain evidence="8">CBHHK002</strain>
    </source>
</reference>